<sequence>MNAKWKVPVVALLVVGGSVVAAPAYAADLSCTTELGSQVVSGNLTVPSGAECVLGDVTVQGDIIVEADGWLDATSVVVEGDVIGTDVYGVLLDGTSVAGDISVYSAGTRSGFLYVNDLKVGGDVAAGGVDVEVTESTIAGSFTTQAANYVDLVRTSVAQDVVIDGSAFGVTVAGAIVQGSVTVSHGGRDVLVGANPDGSADAFGNSIGGDLTLSDNAANLRVAGTNVHGVIALAGNTPVAAFGAGNVARSVNGDYTGDAPAAPAAGDQSIAVTVPTQSAGELIWSLEGTSALVDLGVAEEQLDFYLAHGSIVPIRIQDTSAGNPAWSLTTVVSNFQAGGQTVSSKYLGWTPALLENNGGAVAGPAIPSGYDEGDGLSVTRTLASAPAGHARGASVATADLELKLPLDTPQGTYTATVTVTALS</sequence>
<name>A0A5J5J0W5_9MICO</name>
<comment type="caution">
    <text evidence="2">The sequence shown here is derived from an EMBL/GenBank/DDBJ whole genome shotgun (WGS) entry which is preliminary data.</text>
</comment>
<dbReference type="OrthoDB" id="9804511at2"/>
<organism evidence="2 3">
    <name type="scientific">Microbacterium rhizomatis</name>
    <dbReference type="NCBI Taxonomy" id="1631477"/>
    <lineage>
        <taxon>Bacteria</taxon>
        <taxon>Bacillati</taxon>
        <taxon>Actinomycetota</taxon>
        <taxon>Actinomycetes</taxon>
        <taxon>Micrococcales</taxon>
        <taxon>Microbacteriaceae</taxon>
        <taxon>Microbacterium</taxon>
    </lineage>
</organism>
<dbReference type="AlphaFoldDB" id="A0A5J5J0W5"/>
<protein>
    <recommendedName>
        <fullName evidence="4">Polymer-forming cytoskeletal protein</fullName>
    </recommendedName>
</protein>
<dbReference type="RefSeq" id="WP_150449018.1">
    <property type="nucleotide sequence ID" value="NZ_VYSA01000002.1"/>
</dbReference>
<proteinExistence type="predicted"/>
<evidence type="ECO:0000256" key="1">
    <source>
        <dbReference type="SAM" id="SignalP"/>
    </source>
</evidence>
<dbReference type="EMBL" id="VYSA01000002">
    <property type="protein sequence ID" value="KAA9107987.1"/>
    <property type="molecule type" value="Genomic_DNA"/>
</dbReference>
<reference evidence="3" key="1">
    <citation type="submission" date="2019-09" db="EMBL/GenBank/DDBJ databases">
        <title>Mumia zhuanghuii sp. nov. isolated from the intestinal contents of plateau pika (Ochotona curzoniae) in the Qinghai-Tibet plateau of China.</title>
        <authorList>
            <person name="Tian Z."/>
        </authorList>
    </citation>
    <scope>NUCLEOTIDE SEQUENCE [LARGE SCALE GENOMIC DNA]</scope>
    <source>
        <strain evidence="3">JCM 30598</strain>
    </source>
</reference>
<keyword evidence="1" id="KW-0732">Signal</keyword>
<evidence type="ECO:0000313" key="3">
    <source>
        <dbReference type="Proteomes" id="UP000325827"/>
    </source>
</evidence>
<evidence type="ECO:0008006" key="4">
    <source>
        <dbReference type="Google" id="ProtNLM"/>
    </source>
</evidence>
<gene>
    <name evidence="2" type="ORF">F6B43_11230</name>
</gene>
<dbReference type="Proteomes" id="UP000325827">
    <property type="component" value="Unassembled WGS sequence"/>
</dbReference>
<accession>A0A5J5J0W5</accession>
<evidence type="ECO:0000313" key="2">
    <source>
        <dbReference type="EMBL" id="KAA9107987.1"/>
    </source>
</evidence>
<feature type="chain" id="PRO_5023938239" description="Polymer-forming cytoskeletal protein" evidence="1">
    <location>
        <begin position="27"/>
        <end position="423"/>
    </location>
</feature>
<feature type="signal peptide" evidence="1">
    <location>
        <begin position="1"/>
        <end position="26"/>
    </location>
</feature>
<keyword evidence="3" id="KW-1185">Reference proteome</keyword>